<protein>
    <recommendedName>
        <fullName evidence="2">Restriction endonuclease</fullName>
    </recommendedName>
</protein>
<proteinExistence type="predicted"/>
<name>A0A653EDJ8_9MYCO</name>
<reference evidence="1" key="1">
    <citation type="submission" date="2019-05" db="EMBL/GenBank/DDBJ databases">
        <authorList>
            <person name="Naeem R."/>
            <person name="Antony C."/>
            <person name="Guan Q."/>
        </authorList>
    </citation>
    <scope>NUCLEOTIDE SEQUENCE</scope>
    <source>
        <strain evidence="1">2</strain>
    </source>
</reference>
<organism evidence="1">
    <name type="scientific">Mycobacterium riyadhense</name>
    <dbReference type="NCBI Taxonomy" id="486698"/>
    <lineage>
        <taxon>Bacteria</taxon>
        <taxon>Bacillati</taxon>
        <taxon>Actinomycetota</taxon>
        <taxon>Actinomycetes</taxon>
        <taxon>Mycobacteriales</taxon>
        <taxon>Mycobacteriaceae</taxon>
        <taxon>Mycobacterium</taxon>
    </lineage>
</organism>
<gene>
    <name evidence="1" type="ORF">BIN_B_00424</name>
</gene>
<sequence>MARIDDLLVGAIRAAGPKPPDDAPQAHKNPWGNKISNALALAIAQELRARGMDGARPGEPGEVGLSGAERRLAGGLGAKKVDVTWATEESGLMLACSVKTIMFRDGVGGHFQKNLTNRRGDLLFESTTLHRRFPFAVVAGFLFFDIGAASDDTPRRNSTFENVFPRFRLFTGRADPADRDEQFERLYVLLVDSNQLAPSVICHEANSPEAPVALGAVFDDLIALTAERNFDMYETPGDGTIRKARSK</sequence>
<evidence type="ECO:0000313" key="1">
    <source>
        <dbReference type="EMBL" id="VTO94950.1"/>
    </source>
</evidence>
<dbReference type="AlphaFoldDB" id="A0A653EDJ8"/>
<dbReference type="RefSeq" id="WP_204080204.1">
    <property type="nucleotide sequence ID" value="NZ_CAJMWI010000001.1"/>
</dbReference>
<accession>A0A653EDJ8</accession>
<dbReference type="EMBL" id="LR589063">
    <property type="protein sequence ID" value="VTO94950.1"/>
    <property type="molecule type" value="Genomic_DNA"/>
</dbReference>
<evidence type="ECO:0008006" key="2">
    <source>
        <dbReference type="Google" id="ProtNLM"/>
    </source>
</evidence>
<dbReference type="GeneID" id="93492998"/>